<dbReference type="AlphaFoldDB" id="B3DHJ8"/>
<dbReference type="ZFIN" id="ZDB-GENE-081022-132">
    <property type="gene designation" value="zgc:194627"/>
</dbReference>
<accession>A0A0R4IQ35</accession>
<dbReference type="GeneTree" id="ENSGT01120000272334"/>
<dbReference type="InterPro" id="IPR036179">
    <property type="entry name" value="Ig-like_dom_sf"/>
</dbReference>
<gene>
    <name evidence="13" type="primary">LOC799208</name>
    <name evidence="16" type="synonym">zgc:194640</name>
    <name evidence="16 17" type="ORF">zgc:194627</name>
</gene>
<evidence type="ECO:0000256" key="9">
    <source>
        <dbReference type="ARBA" id="ARBA00023180"/>
    </source>
</evidence>
<keyword evidence="2" id="KW-1003">Cell membrane</keyword>
<dbReference type="InterPro" id="IPR007110">
    <property type="entry name" value="Ig-like_dom"/>
</dbReference>
<evidence type="ECO:0000256" key="8">
    <source>
        <dbReference type="ARBA" id="ARBA00023170"/>
    </source>
</evidence>
<dbReference type="Ensembl" id="ENSDART00000161421.2">
    <property type="protein sequence ID" value="ENSDARP00000136597.1"/>
    <property type="gene ID" value="ENSDARG00000102594.2"/>
</dbReference>
<dbReference type="SUPFAM" id="SSF48726">
    <property type="entry name" value="Immunoglobulin"/>
    <property type="match status" value="1"/>
</dbReference>
<evidence type="ECO:0000313" key="13">
    <source>
        <dbReference type="EMBL" id="AAI62800.1"/>
    </source>
</evidence>
<name>B3DHJ8_DANRE</name>
<dbReference type="GO" id="GO:0009897">
    <property type="term" value="C:external side of plasma membrane"/>
    <property type="evidence" value="ECO:0000318"/>
    <property type="project" value="GO_Central"/>
</dbReference>
<evidence type="ECO:0000313" key="14">
    <source>
        <dbReference type="Ensembl" id="ENSDARP00000136597"/>
    </source>
</evidence>
<keyword evidence="10" id="KW-0393">Immunoglobulin domain</keyword>
<evidence type="ECO:0000256" key="5">
    <source>
        <dbReference type="ARBA" id="ARBA00022989"/>
    </source>
</evidence>
<dbReference type="EMBL" id="BC162800">
    <property type="protein sequence ID" value="AAI62800.1"/>
    <property type="molecule type" value="mRNA"/>
</dbReference>
<comment type="subcellular location">
    <subcellularLocation>
        <location evidence="1">Cell membrane</location>
        <topology evidence="1">Single-pass type I membrane protein</topology>
    </subcellularLocation>
</comment>
<reference evidence="13" key="2">
    <citation type="submission" date="2008-04" db="EMBL/GenBank/DDBJ databases">
        <authorList>
            <consortium name="NIH - Zebrafish Gene Collection (ZGC) project"/>
        </authorList>
    </citation>
    <scope>NUCLEOTIDE SEQUENCE [LARGE SCALE MRNA]</scope>
</reference>
<reference evidence="16" key="3">
    <citation type="journal article" date="2011" name="Brief. Bioinform.">
        <title>Phylogenetic-based propagation of functional annotations within the Gene Ontology consortium.</title>
        <authorList>
            <person name="Gaudet P."/>
            <person name="Livstone M.S."/>
            <person name="Lewis S.E."/>
            <person name="Thomas P.D."/>
        </authorList>
    </citation>
    <scope>NUCLEOTIDE SEQUENCE</scope>
</reference>
<evidence type="ECO:0000256" key="7">
    <source>
        <dbReference type="ARBA" id="ARBA00023157"/>
    </source>
</evidence>
<reference evidence="16" key="1">
    <citation type="journal article" date="2002" name="Proc. Natl. Acad. Sci. U.S.A.">
        <title>Generation and initial analysis of more than 15,000 full-length human and mouse cDNA sequences.</title>
        <authorList>
            <consortium name="Mammalian Gene Collection Program Team"/>
            <person name="Strausberg R.L."/>
            <person name="Feingold E.A."/>
            <person name="Grouse L.H."/>
            <person name="Derge J.G."/>
            <person name="Klausner R.D."/>
            <person name="Collins F.S."/>
            <person name="Wagner L."/>
            <person name="Shenmen C.M."/>
            <person name="Schuler G.D."/>
            <person name="Altschul S.F."/>
            <person name="Zeeberg B."/>
            <person name="Buetow K.H."/>
            <person name="Schaefer C.F."/>
            <person name="Bhat N.K."/>
            <person name="Hopkins R.F."/>
            <person name="Jordan H."/>
            <person name="Moore T."/>
            <person name="Max S.I."/>
            <person name="Wang J."/>
            <person name="Hsieh F."/>
            <person name="Diatchenko L."/>
            <person name="Marusina K."/>
            <person name="Farmer A.A."/>
            <person name="Rubin G.M."/>
            <person name="Hong L."/>
            <person name="Stapleton M."/>
            <person name="Soares M.B."/>
            <person name="Bonaldo M.F."/>
            <person name="Casavant T.L."/>
            <person name="Scheetz T.E."/>
            <person name="Brownstein M.J."/>
            <person name="Usdin T.B."/>
            <person name="Toshiyuki S."/>
            <person name="Carninci P."/>
            <person name="Prange C."/>
            <person name="Raha S.S."/>
            <person name="Loquellano N.A."/>
            <person name="Peters G.J."/>
            <person name="Abramson R.D."/>
            <person name="Mullahy S.J."/>
            <person name="Bosak S.A."/>
            <person name="McEwan P.J."/>
            <person name="McKernan K.J."/>
            <person name="Malek J.A."/>
            <person name="Gunaratne P.H."/>
            <person name="Richards S."/>
            <person name="Worley K.C."/>
            <person name="Hale S."/>
            <person name="Garcia A.M."/>
            <person name="Gay L.J."/>
            <person name="Hulyk S.W."/>
            <person name="Villalon D.K."/>
            <person name="Muzny D.M."/>
            <person name="Sodergren E.J."/>
            <person name="Lu X."/>
            <person name="Gibbs R.A."/>
            <person name="Fahey J."/>
            <person name="Helton E."/>
            <person name="Ketteman M."/>
            <person name="Madan A."/>
            <person name="Rodrigues S."/>
            <person name="Sanchez A."/>
            <person name="Whiting M."/>
            <person name="Madan A."/>
            <person name="Young A.C."/>
            <person name="Shevchenko Y."/>
            <person name="Bouffard G.G."/>
            <person name="Blakesley R.W."/>
            <person name="Touchman J.W."/>
            <person name="Green E.D."/>
            <person name="Dickson M.C."/>
            <person name="Rodriguez A.C."/>
            <person name="Grimwood J."/>
            <person name="Schmutz J."/>
            <person name="Myers R.M."/>
            <person name="Butterfield Y.S."/>
            <person name="Krzywinski M.I."/>
            <person name="Skalska U."/>
            <person name="Smailus D.E."/>
            <person name="Schnerch A."/>
            <person name="Schein J.E."/>
            <person name="Jones S.J."/>
            <person name="Marra M.A."/>
        </authorList>
    </citation>
    <scope>NUCLEOTIDE SEQUENCE</scope>
</reference>
<dbReference type="OMA" id="PCTHKRI"/>
<evidence type="ECO:0000256" key="10">
    <source>
        <dbReference type="ARBA" id="ARBA00023319"/>
    </source>
</evidence>
<dbReference type="InterPro" id="IPR013783">
    <property type="entry name" value="Ig-like_fold"/>
</dbReference>
<dbReference type="KEGG" id="dre:799208"/>
<evidence type="ECO:0000256" key="6">
    <source>
        <dbReference type="ARBA" id="ARBA00023136"/>
    </source>
</evidence>
<feature type="signal peptide" evidence="11">
    <location>
        <begin position="1"/>
        <end position="16"/>
    </location>
</feature>
<organism evidence="13">
    <name type="scientific">Danio rerio</name>
    <name type="common">Zebrafish</name>
    <name type="synonym">Brachydanio rerio</name>
    <dbReference type="NCBI Taxonomy" id="7955"/>
    <lineage>
        <taxon>Eukaryota</taxon>
        <taxon>Metazoa</taxon>
        <taxon>Chordata</taxon>
        <taxon>Craniata</taxon>
        <taxon>Vertebrata</taxon>
        <taxon>Euteleostomi</taxon>
        <taxon>Actinopterygii</taxon>
        <taxon>Neopterygii</taxon>
        <taxon>Teleostei</taxon>
        <taxon>Ostariophysi</taxon>
        <taxon>Cypriniformes</taxon>
        <taxon>Danionidae</taxon>
        <taxon>Danioninae</taxon>
        <taxon>Danio</taxon>
    </lineage>
</organism>
<sequence>MYRCLFICLLVPSIDAASLHQVVESTEGDSIILPCTHKRITHEGKPLTVHWRHNDTRNVYDIIHSRNSVKEQHPAYNSRAEVLDERLEKGHIELKLTNLQLSDTGTYLCFVPDARVEHSTQLLVKERKLPEYTAIQLRSHGTETTLGRTLHIIIPLSGLILHYL</sequence>
<dbReference type="EMBL" id="BC162790">
    <property type="protein sequence ID" value="AAI62790.1"/>
    <property type="molecule type" value="mRNA"/>
</dbReference>
<accession>B3DHJ8</accession>
<dbReference type="InterPro" id="IPR003599">
    <property type="entry name" value="Ig_sub"/>
</dbReference>
<dbReference type="SMART" id="SM00409">
    <property type="entry name" value="IG"/>
    <property type="match status" value="1"/>
</dbReference>
<evidence type="ECO:0000313" key="17">
    <source>
        <dbReference type="ZFIN" id="ZDB-GENE-081022-132"/>
    </source>
</evidence>
<feature type="chain" id="PRO_5035035008" evidence="11 16">
    <location>
        <begin position="17"/>
        <end position="164"/>
    </location>
</feature>
<dbReference type="GO" id="GO:0006955">
    <property type="term" value="P:immune response"/>
    <property type="evidence" value="ECO:0000318"/>
    <property type="project" value="GO_Central"/>
</dbReference>
<dbReference type="GO" id="GO:0007166">
    <property type="term" value="P:cell surface receptor signaling pathway"/>
    <property type="evidence" value="ECO:0000318"/>
    <property type="project" value="GO_Central"/>
</dbReference>
<dbReference type="PROSITE" id="PS50835">
    <property type="entry name" value="IG_LIKE"/>
    <property type="match status" value="1"/>
</dbReference>
<dbReference type="Gene3D" id="2.60.40.10">
    <property type="entry name" value="Immunoglobulins"/>
    <property type="match status" value="1"/>
</dbReference>
<keyword evidence="3" id="KW-0812">Transmembrane</keyword>
<dbReference type="PANTHER" id="PTHR25466">
    <property type="entry name" value="T-LYMPHOCYTE ACTIVATION ANTIGEN"/>
    <property type="match status" value="1"/>
</dbReference>
<dbReference type="Bgee" id="ENSDARG00000102594">
    <property type="expression patterns" value="Expressed in granulocyte and 18 other cell types or tissues"/>
</dbReference>
<accession>B3DHK7</accession>
<keyword evidence="8 13" id="KW-0675">Receptor</keyword>
<dbReference type="GeneID" id="799208"/>
<reference evidence="14" key="5">
    <citation type="submission" date="2015-11" db="UniProtKB">
        <authorList>
            <consortium name="Ensembl"/>
        </authorList>
    </citation>
    <scope>IDENTIFICATION</scope>
    <source>
        <strain evidence="14">Tuebingen</strain>
    </source>
</reference>
<dbReference type="OrthoDB" id="8962537at2759"/>
<dbReference type="SMART" id="SM00406">
    <property type="entry name" value="IGv"/>
    <property type="match status" value="1"/>
</dbReference>
<dbReference type="GO" id="GO:0071222">
    <property type="term" value="P:cellular response to lipopolysaccharide"/>
    <property type="evidence" value="ECO:0000318"/>
    <property type="project" value="GO_Central"/>
</dbReference>
<dbReference type="HOGENOM" id="CLU_117689_0_0_1"/>
<keyword evidence="5" id="KW-1133">Transmembrane helix</keyword>
<dbReference type="GO" id="GO:0042130">
    <property type="term" value="P:negative regulation of T cell proliferation"/>
    <property type="evidence" value="ECO:0000318"/>
    <property type="project" value="GO_Central"/>
</dbReference>
<reference evidence="16" key="6">
    <citation type="submission" date="2025-04" db="UniProtKB">
        <authorList>
            <consortium name="RefSeq"/>
        </authorList>
    </citation>
    <scope>IDENTIFICATION</scope>
</reference>
<keyword evidence="15" id="KW-1185">Reference proteome</keyword>
<dbReference type="Proteomes" id="UP000000437">
    <property type="component" value="Chromosome 22"/>
</dbReference>
<evidence type="ECO:0000256" key="4">
    <source>
        <dbReference type="ARBA" id="ARBA00022729"/>
    </source>
</evidence>
<dbReference type="RefSeq" id="NP_001122277.1">
    <property type="nucleotide sequence ID" value="NM_001128805.1"/>
</dbReference>
<dbReference type="GO" id="GO:0042102">
    <property type="term" value="P:positive regulation of T cell proliferation"/>
    <property type="evidence" value="ECO:0000318"/>
    <property type="project" value="GO_Central"/>
</dbReference>
<feature type="domain" description="Ig-like" evidence="12">
    <location>
        <begin position="12"/>
        <end position="125"/>
    </location>
</feature>
<evidence type="ECO:0000256" key="11">
    <source>
        <dbReference type="SAM" id="SignalP"/>
    </source>
</evidence>
<evidence type="ECO:0000256" key="1">
    <source>
        <dbReference type="ARBA" id="ARBA00004251"/>
    </source>
</evidence>
<evidence type="ECO:0000313" key="15">
    <source>
        <dbReference type="Proteomes" id="UP000000437"/>
    </source>
</evidence>
<dbReference type="InterPro" id="IPR013106">
    <property type="entry name" value="Ig_V-set"/>
</dbReference>
<dbReference type="SMR" id="B3DHJ8"/>
<evidence type="ECO:0000259" key="12">
    <source>
        <dbReference type="PROSITE" id="PS50835"/>
    </source>
</evidence>
<keyword evidence="6" id="KW-0472">Membrane</keyword>
<evidence type="ECO:0000256" key="3">
    <source>
        <dbReference type="ARBA" id="ARBA00022692"/>
    </source>
</evidence>
<dbReference type="PaxDb" id="7955-ENSDARP00000106879"/>
<dbReference type="PANTHER" id="PTHR25466:SF14">
    <property type="entry name" value="BUTYROPHILIN SUBFAMILY 2 MEMBER A2-LIKE-RELATED"/>
    <property type="match status" value="1"/>
</dbReference>
<evidence type="ECO:0000256" key="2">
    <source>
        <dbReference type="ARBA" id="ARBA00022475"/>
    </source>
</evidence>
<dbReference type="GO" id="GO:0031295">
    <property type="term" value="P:T cell costimulation"/>
    <property type="evidence" value="ECO:0000318"/>
    <property type="project" value="GO_Central"/>
</dbReference>
<dbReference type="FunFam" id="2.60.40.10:FF:000142">
    <property type="entry name" value="V-set domain-containing T-cell activation inhibitor 1"/>
    <property type="match status" value="1"/>
</dbReference>
<keyword evidence="4 11" id="KW-0732">Signal</keyword>
<evidence type="ECO:0000313" key="16">
    <source>
        <dbReference type="RefSeq" id="NP_001122277.1"/>
    </source>
</evidence>
<protein>
    <submittedName>
        <fullName evidence="13">Similar to coxsackie adenovirus receptor-like</fullName>
    </submittedName>
    <submittedName>
        <fullName evidence="16">Uncharacterized protein LOC799208 precursor</fullName>
    </submittedName>
    <submittedName>
        <fullName evidence="14">Zgc:194627</fullName>
    </submittedName>
</protein>
<proteinExistence type="evidence at transcript level"/>
<keyword evidence="9" id="KW-0325">Glycoprotein</keyword>
<dbReference type="AGR" id="ZFIN:ZDB-GENE-081022-132"/>
<dbReference type="InterPro" id="IPR051713">
    <property type="entry name" value="T-cell_Activation_Regulation"/>
</dbReference>
<reference evidence="14 15" key="4">
    <citation type="journal article" date="2013" name="Nature">
        <title>The zebrafish reference genome sequence and its relationship to the human genome.</title>
        <authorList>
            <consortium name="Genome Reference Consortium Zebrafish"/>
            <person name="Howe K."/>
            <person name="Clark M.D."/>
            <person name="Torroja C.F."/>
            <person name="Torrance J."/>
            <person name="Berthelot C."/>
            <person name="Muffato M."/>
            <person name="Collins J.E."/>
            <person name="Humphray S."/>
            <person name="McLaren K."/>
            <person name="Matthews L."/>
            <person name="McLaren S."/>
            <person name="Sealy I."/>
            <person name="Caccamo M."/>
            <person name="Churcher C."/>
            <person name="Scott C."/>
            <person name="Barrett J.C."/>
            <person name="Koch R."/>
            <person name="Rauch G.J."/>
            <person name="White S."/>
            <person name="Chow W."/>
            <person name="Kilian B."/>
            <person name="Quintais L.T."/>
            <person name="Guerra-Assuncao J.A."/>
            <person name="Zhou Y."/>
            <person name="Gu Y."/>
            <person name="Yen J."/>
            <person name="Vogel J.H."/>
            <person name="Eyre T."/>
            <person name="Redmond S."/>
            <person name="Banerjee R."/>
            <person name="Chi J."/>
            <person name="Fu B."/>
            <person name="Langley E."/>
            <person name="Maguire S.F."/>
            <person name="Laird G.K."/>
            <person name="Lloyd D."/>
            <person name="Kenyon E."/>
            <person name="Donaldson S."/>
            <person name="Sehra H."/>
            <person name="Almeida-King J."/>
            <person name="Loveland J."/>
            <person name="Trevanion S."/>
            <person name="Jones M."/>
            <person name="Quail M."/>
            <person name="Willey D."/>
            <person name="Hunt A."/>
            <person name="Burton J."/>
            <person name="Sims S."/>
            <person name="McLay K."/>
            <person name="Plumb B."/>
            <person name="Davis J."/>
            <person name="Clee C."/>
            <person name="Oliver K."/>
            <person name="Clark R."/>
            <person name="Riddle C."/>
            <person name="Elliot D."/>
            <person name="Eliott D."/>
            <person name="Threadgold G."/>
            <person name="Harden G."/>
            <person name="Ware D."/>
            <person name="Begum S."/>
            <person name="Mortimore B."/>
            <person name="Mortimer B."/>
            <person name="Kerry G."/>
            <person name="Heath P."/>
            <person name="Phillimore B."/>
            <person name="Tracey A."/>
            <person name="Corby N."/>
            <person name="Dunn M."/>
            <person name="Johnson C."/>
            <person name="Wood J."/>
            <person name="Clark S."/>
            <person name="Pelan S."/>
            <person name="Griffiths G."/>
            <person name="Smith M."/>
            <person name="Glithero R."/>
            <person name="Howden P."/>
            <person name="Barker N."/>
            <person name="Lloyd C."/>
            <person name="Stevens C."/>
            <person name="Harley J."/>
            <person name="Holt K."/>
            <person name="Panagiotidis G."/>
            <person name="Lovell J."/>
            <person name="Beasley H."/>
            <person name="Henderson C."/>
            <person name="Gordon D."/>
            <person name="Auger K."/>
            <person name="Wright D."/>
            <person name="Collins J."/>
            <person name="Raisen C."/>
            <person name="Dyer L."/>
            <person name="Leung K."/>
            <person name="Robertson L."/>
            <person name="Ambridge K."/>
            <person name="Leongamornlert D."/>
            <person name="McGuire S."/>
            <person name="Gilderthorp R."/>
            <person name="Griffiths C."/>
            <person name="Manthravadi D."/>
            <person name="Nichol S."/>
            <person name="Barker G."/>
            <person name="Whitehead S."/>
            <person name="Kay M."/>
            <person name="Brown J."/>
            <person name="Murnane C."/>
            <person name="Gray E."/>
            <person name="Humphries M."/>
            <person name="Sycamore N."/>
            <person name="Barker D."/>
            <person name="Saunders D."/>
            <person name="Wallis J."/>
            <person name="Babbage A."/>
            <person name="Hammond S."/>
            <person name="Mashreghi-Mohammadi M."/>
            <person name="Barr L."/>
            <person name="Martin S."/>
            <person name="Wray P."/>
            <person name="Ellington A."/>
            <person name="Matthews N."/>
            <person name="Ellwood M."/>
            <person name="Woodmansey R."/>
            <person name="Clark G."/>
            <person name="Cooper J."/>
            <person name="Cooper J."/>
            <person name="Tromans A."/>
            <person name="Grafham D."/>
            <person name="Skuce C."/>
            <person name="Pandian R."/>
            <person name="Andrews R."/>
            <person name="Harrison E."/>
            <person name="Kimberley A."/>
            <person name="Garnett J."/>
            <person name="Fosker N."/>
            <person name="Hall R."/>
            <person name="Garner P."/>
            <person name="Kelly D."/>
            <person name="Bird C."/>
            <person name="Palmer S."/>
            <person name="Gehring I."/>
            <person name="Berger A."/>
            <person name="Dooley C.M."/>
            <person name="Ersan-Urun Z."/>
            <person name="Eser C."/>
            <person name="Geiger H."/>
            <person name="Geisler M."/>
            <person name="Karotki L."/>
            <person name="Kirn A."/>
            <person name="Konantz J."/>
            <person name="Konantz M."/>
            <person name="Oberlander M."/>
            <person name="Rudolph-Geiger S."/>
            <person name="Teucke M."/>
            <person name="Lanz C."/>
            <person name="Raddatz G."/>
            <person name="Osoegawa K."/>
            <person name="Zhu B."/>
            <person name="Rapp A."/>
            <person name="Widaa S."/>
            <person name="Langford C."/>
            <person name="Yang F."/>
            <person name="Schuster S.C."/>
            <person name="Carter N.P."/>
            <person name="Harrow J."/>
            <person name="Ning Z."/>
            <person name="Herrero J."/>
            <person name="Searle S.M."/>
            <person name="Enright A."/>
            <person name="Geisler R."/>
            <person name="Plasterk R.H."/>
            <person name="Lee C."/>
            <person name="Westerfield M."/>
            <person name="de Jong P.J."/>
            <person name="Zon L.I."/>
            <person name="Postlethwait J.H."/>
            <person name="Nusslein-Volhard C."/>
            <person name="Hubbard T.J."/>
            <person name="Roest Crollius H."/>
            <person name="Rogers J."/>
            <person name="Stemple D.L."/>
        </authorList>
    </citation>
    <scope>NUCLEOTIDE SEQUENCE [LARGE SCALE GENOMIC DNA]</scope>
    <source>
        <strain evidence="14">Tuebingen</strain>
    </source>
</reference>
<dbReference type="Pfam" id="PF07686">
    <property type="entry name" value="V-set"/>
    <property type="match status" value="1"/>
</dbReference>
<dbReference type="EMBL" id="CABZ01064973">
    <property type="status" value="NOT_ANNOTATED_CDS"/>
    <property type="molecule type" value="Genomic_DNA"/>
</dbReference>
<keyword evidence="7" id="KW-1015">Disulfide bond</keyword>